<dbReference type="InterPro" id="IPR012334">
    <property type="entry name" value="Pectin_lyas_fold"/>
</dbReference>
<dbReference type="SUPFAM" id="SSF49464">
    <property type="entry name" value="Carboxypeptidase regulatory domain-like"/>
    <property type="match status" value="2"/>
</dbReference>
<evidence type="ECO:0000313" key="2">
    <source>
        <dbReference type="EMBL" id="KPQ44977.1"/>
    </source>
</evidence>
<name>A0A0P8CDA5_9EURY</name>
<evidence type="ECO:0000313" key="3">
    <source>
        <dbReference type="Proteomes" id="UP000050360"/>
    </source>
</evidence>
<dbReference type="EMBL" id="LKCM01000036">
    <property type="protein sequence ID" value="KPQ44977.1"/>
    <property type="molecule type" value="Genomic_DNA"/>
</dbReference>
<reference evidence="2 3" key="1">
    <citation type="submission" date="2015-09" db="EMBL/GenBank/DDBJ databases">
        <title>A metagenomics-based metabolic model of nitrate-dependent anaerobic oxidation of methane by Methanoperedens-like archaea.</title>
        <authorList>
            <person name="Arshad A."/>
            <person name="Speth D.R."/>
            <person name="De Graaf R.M."/>
            <person name="Op Den Camp H.J."/>
            <person name="Jetten M.S."/>
            <person name="Welte C.U."/>
        </authorList>
    </citation>
    <scope>NUCLEOTIDE SEQUENCE [LARGE SCALE GENOMIC DNA]</scope>
</reference>
<dbReference type="NCBIfam" id="TIGR03804">
    <property type="entry name" value="para_beta_helix"/>
    <property type="match status" value="1"/>
</dbReference>
<accession>A0A0P8CDA5</accession>
<dbReference type="AlphaFoldDB" id="A0A0P8CDA5"/>
<dbReference type="Pfam" id="PF05048">
    <property type="entry name" value="NosD"/>
    <property type="match status" value="1"/>
</dbReference>
<evidence type="ECO:0000259" key="1">
    <source>
        <dbReference type="Pfam" id="PF05048"/>
    </source>
</evidence>
<dbReference type="InterPro" id="IPR022441">
    <property type="entry name" value="Para_beta_helix_rpt-2"/>
</dbReference>
<dbReference type="InterPro" id="IPR011050">
    <property type="entry name" value="Pectin_lyase_fold/virulence"/>
</dbReference>
<dbReference type="Gene3D" id="2.60.40.1120">
    <property type="entry name" value="Carboxypeptidase-like, regulatory domain"/>
    <property type="match status" value="2"/>
</dbReference>
<protein>
    <submittedName>
        <fullName evidence="2">Cell surface protein</fullName>
    </submittedName>
</protein>
<dbReference type="InterPro" id="IPR007742">
    <property type="entry name" value="NosD_dom"/>
</dbReference>
<proteinExistence type="predicted"/>
<dbReference type="InterPro" id="IPR008969">
    <property type="entry name" value="CarboxyPept-like_regulatory"/>
</dbReference>
<feature type="domain" description="Periplasmic copper-binding protein NosD beta helix" evidence="1">
    <location>
        <begin position="54"/>
        <end position="198"/>
    </location>
</feature>
<gene>
    <name evidence="2" type="ORF">MPEBLZ_00448</name>
</gene>
<dbReference type="SUPFAM" id="SSF51126">
    <property type="entry name" value="Pectin lyase-like"/>
    <property type="match status" value="1"/>
</dbReference>
<comment type="caution">
    <text evidence="2">The sequence shown here is derived from an EMBL/GenBank/DDBJ whole genome shotgun (WGS) entry which is preliminary data.</text>
</comment>
<organism evidence="2 3">
    <name type="scientific">Candidatus Methanoperedens nitratireducens</name>
    <dbReference type="NCBI Taxonomy" id="1392998"/>
    <lineage>
        <taxon>Archaea</taxon>
        <taxon>Methanobacteriati</taxon>
        <taxon>Methanobacteriota</taxon>
        <taxon>Stenosarchaea group</taxon>
        <taxon>Methanomicrobia</taxon>
        <taxon>Methanosarcinales</taxon>
        <taxon>ANME-2 cluster</taxon>
        <taxon>Candidatus Methanoperedentaceae</taxon>
        <taxon>Candidatus Methanoperedens</taxon>
    </lineage>
</organism>
<dbReference type="Gene3D" id="2.160.20.10">
    <property type="entry name" value="Single-stranded right-handed beta-helix, Pectin lyase-like"/>
    <property type="match status" value="1"/>
</dbReference>
<dbReference type="Proteomes" id="UP000050360">
    <property type="component" value="Unassembled WGS sequence"/>
</dbReference>
<sequence>MIQNKKNKRWKVLRNAIGITILFLILGYGGALGATITQCGNIDSSGDYVLGQDIWSTGNMAVSSCINITSSNVVFDGESHYIIGNSAEVGTIGVYVNNPASIIINVTVKNVNVTRWDSGIYLKDSSDNNVTGNNASNNSNGIKLFNSSNNFIYNNYFNNTNNVIIDSSVNYWNTTKLSGKNIINGSYMGGNFWADPGGNGWSQTCPVNNIYGMCDSPYIINSANKDFLPLTKLLPTQRFITGTVRDSVTKMGIAGVNVSLNNSNSTITDAMGFYSFVVEPGTFEITATFDIRYYTNNSVIVSTVSNPVVEQDILLVKKPTGTITGKVSGYSTIIISSPENIFYHTTDIPLIVSADKVISLWQYSLNGAVNVTFTPPITITASQGQNNLVVYAQDSTGNWGSSSVSFSVDSIPPASVDNLQNVSYALDYINWTWADPADEDFEKVLVYLDGVPQGEVPKGVMYYNATGLEQATYTIGTRTVDINGTENATLRTHTAATILPAERYINGTVMEKGTTNGISGVTVTTNTLVSTMTNETGFYSLSLTSGSFDLTAMLEPGYYTNSSVSVSTELRAVTIQDIELELKPTGNITGTVSG</sequence>